<feature type="non-terminal residue" evidence="1">
    <location>
        <position position="1"/>
    </location>
</feature>
<evidence type="ECO:0000313" key="1">
    <source>
        <dbReference type="EMBL" id="RDY13597.1"/>
    </source>
</evidence>
<organism evidence="1 2">
    <name type="scientific">Mucuna pruriens</name>
    <name type="common">Velvet bean</name>
    <name type="synonym">Dolichos pruriens</name>
    <dbReference type="NCBI Taxonomy" id="157652"/>
    <lineage>
        <taxon>Eukaryota</taxon>
        <taxon>Viridiplantae</taxon>
        <taxon>Streptophyta</taxon>
        <taxon>Embryophyta</taxon>
        <taxon>Tracheophyta</taxon>
        <taxon>Spermatophyta</taxon>
        <taxon>Magnoliopsida</taxon>
        <taxon>eudicotyledons</taxon>
        <taxon>Gunneridae</taxon>
        <taxon>Pentapetalae</taxon>
        <taxon>rosids</taxon>
        <taxon>fabids</taxon>
        <taxon>Fabales</taxon>
        <taxon>Fabaceae</taxon>
        <taxon>Papilionoideae</taxon>
        <taxon>50 kb inversion clade</taxon>
        <taxon>NPAAA clade</taxon>
        <taxon>indigoferoid/millettioid clade</taxon>
        <taxon>Phaseoleae</taxon>
        <taxon>Mucuna</taxon>
    </lineage>
</organism>
<dbReference type="EMBL" id="QJKJ01000248">
    <property type="protein sequence ID" value="RDY13597.1"/>
    <property type="molecule type" value="Genomic_DNA"/>
</dbReference>
<proteinExistence type="predicted"/>
<keyword evidence="2" id="KW-1185">Reference proteome</keyword>
<reference evidence="1" key="1">
    <citation type="submission" date="2018-05" db="EMBL/GenBank/DDBJ databases">
        <title>Draft genome of Mucuna pruriens seed.</title>
        <authorList>
            <person name="Nnadi N.E."/>
            <person name="Vos R."/>
            <person name="Hasami M.H."/>
            <person name="Devisetty U.K."/>
            <person name="Aguiy J.C."/>
        </authorList>
    </citation>
    <scope>NUCLEOTIDE SEQUENCE [LARGE SCALE GENOMIC DNA]</scope>
    <source>
        <strain evidence="1">JCA_2017</strain>
    </source>
</reference>
<accession>A0A371IEX0</accession>
<sequence>MYIPLNNRIPRYAPVNHQDINPTPTRHSLRISYNFWKKDRELLRELVIDLCLVSNVVMHKLKLTEFLINIREALAQRTISPCIIER</sequence>
<name>A0A371IEX0_MUCPR</name>
<comment type="caution">
    <text evidence="1">The sequence shown here is derived from an EMBL/GenBank/DDBJ whole genome shotgun (WGS) entry which is preliminary data.</text>
</comment>
<dbReference type="Proteomes" id="UP000257109">
    <property type="component" value="Unassembled WGS sequence"/>
</dbReference>
<dbReference type="AlphaFoldDB" id="A0A371IEX0"/>
<gene>
    <name evidence="1" type="ORF">CR513_01464</name>
</gene>
<evidence type="ECO:0000313" key="2">
    <source>
        <dbReference type="Proteomes" id="UP000257109"/>
    </source>
</evidence>
<protein>
    <submittedName>
        <fullName evidence="1">Uncharacterized protein</fullName>
    </submittedName>
</protein>